<keyword evidence="2" id="KW-1185">Reference proteome</keyword>
<dbReference type="RefSeq" id="WP_407339963.1">
    <property type="nucleotide sequence ID" value="NZ_CP136862.1"/>
</dbReference>
<dbReference type="EMBL" id="CP136862">
    <property type="protein sequence ID" value="WOJ90478.1"/>
    <property type="molecule type" value="Genomic_DNA"/>
</dbReference>
<gene>
    <name evidence="1" type="ORF">RZS28_04055</name>
</gene>
<accession>A0ABZ0HTE1</accession>
<proteinExistence type="predicted"/>
<name>A0ABZ0HTE1_9HYPH</name>
<reference evidence="1 2" key="1">
    <citation type="submission" date="2023-10" db="EMBL/GenBank/DDBJ databases">
        <title>Novel methanotroph of the genus Methylocapsa from a subarctic wetland.</title>
        <authorList>
            <person name="Belova S.E."/>
            <person name="Oshkin I.Y."/>
            <person name="Miroshnikov K."/>
            <person name="Dedysh S.N."/>
        </authorList>
    </citation>
    <scope>NUCLEOTIDE SEQUENCE [LARGE SCALE GENOMIC DNA]</scope>
    <source>
        <strain evidence="1 2">RX1</strain>
    </source>
</reference>
<sequence length="122" mass="13966">MAEIARHGHRMQRHGVDRLRHVRKLCIEPFLFAFKVQEAVPNRAYFDAALRERVDQARQRSPNLVPPSFHLGAHGDRFPSQLDSLGMVGFSKFRNHSRVTQFGAEAIHCDALDFLEIIDASM</sequence>
<evidence type="ECO:0000313" key="1">
    <source>
        <dbReference type="EMBL" id="WOJ90478.1"/>
    </source>
</evidence>
<organism evidence="1 2">
    <name type="scientific">Methylocapsa polymorpha</name>
    <dbReference type="NCBI Taxonomy" id="3080828"/>
    <lineage>
        <taxon>Bacteria</taxon>
        <taxon>Pseudomonadati</taxon>
        <taxon>Pseudomonadota</taxon>
        <taxon>Alphaproteobacteria</taxon>
        <taxon>Hyphomicrobiales</taxon>
        <taxon>Beijerinckiaceae</taxon>
        <taxon>Methylocapsa</taxon>
    </lineage>
</organism>
<dbReference type="Proteomes" id="UP001626536">
    <property type="component" value="Chromosome"/>
</dbReference>
<protein>
    <submittedName>
        <fullName evidence="1">Uncharacterized protein</fullName>
    </submittedName>
</protein>
<evidence type="ECO:0000313" key="2">
    <source>
        <dbReference type="Proteomes" id="UP001626536"/>
    </source>
</evidence>